<evidence type="ECO:0000313" key="17">
    <source>
        <dbReference type="Proteomes" id="UP000323337"/>
    </source>
</evidence>
<sequence>MSNTNIAMVGTAGRMGKRITYLISEDPSASLTAAVEGPDSPFLGQDIGELAGCGKLNVDIIDDLLKISDSDVAIDFTGAAVTLSNLDKYRQAGVPLVIGSTGFDKNETAAIEKLAKTIPVVFAPNMSLGVNLTFKILEMVAGAIGEDFDIEIIEAHHRMKKDAPSGTAMKMAEIIANKLKRNLDRDAVFCRRGLIGERSDKEIGIQTIRGGDIVGEHTAMFCGAGERIEITHKASSRDTFAKGAVTAAKWLNGREPGLYSMFDVLGL</sequence>
<evidence type="ECO:0000256" key="4">
    <source>
        <dbReference type="ARBA" id="ARBA00022857"/>
    </source>
</evidence>
<comment type="function">
    <text evidence="13">Catalyzes the conversion of 4-hydroxy-tetrahydrodipicolinate (HTPA) to tetrahydrodipicolinate.</text>
</comment>
<protein>
    <recommendedName>
        <fullName evidence="10 13">4-hydroxy-tetrahydrodipicolinate reductase</fullName>
        <shortName evidence="13">HTPA reductase</shortName>
        <ecNumber evidence="10 13">1.17.1.8</ecNumber>
    </recommendedName>
</protein>
<dbReference type="FunFam" id="3.30.360.10:FF:000004">
    <property type="entry name" value="4-hydroxy-tetrahydrodipicolinate reductase"/>
    <property type="match status" value="1"/>
</dbReference>
<dbReference type="CDD" id="cd02274">
    <property type="entry name" value="DHDPR_N"/>
    <property type="match status" value="1"/>
</dbReference>
<evidence type="ECO:0000259" key="15">
    <source>
        <dbReference type="Pfam" id="PF05173"/>
    </source>
</evidence>
<dbReference type="GO" id="GO:0050661">
    <property type="term" value="F:NADP binding"/>
    <property type="evidence" value="ECO:0007669"/>
    <property type="project" value="UniProtKB-UniRule"/>
</dbReference>
<comment type="caution">
    <text evidence="13">Lacks conserved residue(s) required for the propagation of feature annotation.</text>
</comment>
<dbReference type="UniPathway" id="UPA00034">
    <property type="reaction ID" value="UER00018"/>
</dbReference>
<organism evidence="16 17">
    <name type="scientific">Flexistipes sinusarabici</name>
    <dbReference type="NCBI Taxonomy" id="2352"/>
    <lineage>
        <taxon>Bacteria</taxon>
        <taxon>Pseudomonadati</taxon>
        <taxon>Deferribacterota</taxon>
        <taxon>Deferribacteres</taxon>
        <taxon>Deferribacterales</taxon>
        <taxon>Flexistipitaceae</taxon>
        <taxon>Flexistipes</taxon>
    </lineage>
</organism>
<dbReference type="NCBIfam" id="TIGR00036">
    <property type="entry name" value="dapB"/>
    <property type="match status" value="1"/>
</dbReference>
<comment type="caution">
    <text evidence="16">The sequence shown here is derived from an EMBL/GenBank/DDBJ whole genome shotgun (WGS) entry which is preliminary data.</text>
</comment>
<evidence type="ECO:0000256" key="2">
    <source>
        <dbReference type="ARBA" id="ARBA00022490"/>
    </source>
</evidence>
<dbReference type="GO" id="GO:0008839">
    <property type="term" value="F:4-hydroxy-tetrahydrodipicolinate reductase"/>
    <property type="evidence" value="ECO:0007669"/>
    <property type="project" value="UniProtKB-UniRule"/>
</dbReference>
<dbReference type="PROSITE" id="PS01298">
    <property type="entry name" value="DAPB"/>
    <property type="match status" value="1"/>
</dbReference>
<comment type="similarity">
    <text evidence="1 13">Belongs to the DapB family.</text>
</comment>
<comment type="caution">
    <text evidence="13">Was originally thought to be a dihydrodipicolinate reductase (DHDPR), catalyzing the conversion of dihydrodipicolinate to tetrahydrodipicolinate. However, it was shown in E.coli that the substrate of the enzymatic reaction is not dihydrodipicolinate (DHDP) but in fact (2S,4S)-4-hydroxy-2,3,4,5-tetrahydrodipicolinic acid (HTPA), the product released by the DapA-catalyzed reaction.</text>
</comment>
<evidence type="ECO:0000256" key="5">
    <source>
        <dbReference type="ARBA" id="ARBA00022915"/>
    </source>
</evidence>
<dbReference type="Proteomes" id="UP000323337">
    <property type="component" value="Unassembled WGS sequence"/>
</dbReference>
<dbReference type="PANTHER" id="PTHR20836">
    <property type="entry name" value="DIHYDRODIPICOLINATE REDUCTASE"/>
    <property type="match status" value="1"/>
</dbReference>
<evidence type="ECO:0000256" key="9">
    <source>
        <dbReference type="ARBA" id="ARBA00037922"/>
    </source>
</evidence>
<dbReference type="InterPro" id="IPR022664">
    <property type="entry name" value="DapB_N_CS"/>
</dbReference>
<comment type="subcellular location">
    <subcellularLocation>
        <location evidence="13">Cytoplasm</location>
    </subcellularLocation>
</comment>
<dbReference type="GO" id="GO:0016726">
    <property type="term" value="F:oxidoreductase activity, acting on CH or CH2 groups, NAD or NADP as acceptor"/>
    <property type="evidence" value="ECO:0007669"/>
    <property type="project" value="UniProtKB-UniRule"/>
</dbReference>
<dbReference type="PIRSF" id="PIRSF000161">
    <property type="entry name" value="DHPR"/>
    <property type="match status" value="1"/>
</dbReference>
<keyword evidence="4 13" id="KW-0521">NADP</keyword>
<reference evidence="16 17" key="1">
    <citation type="submission" date="2019-08" db="EMBL/GenBank/DDBJ databases">
        <title>Genomic characterization of a novel candidate phylum (ARYD3) from a high temperature, high salinity tertiary oil reservoir in north central Oklahoma, USA.</title>
        <authorList>
            <person name="Youssef N.H."/>
            <person name="Yadav A."/>
            <person name="Elshahed M.S."/>
        </authorList>
    </citation>
    <scope>NUCLEOTIDE SEQUENCE [LARGE SCALE GENOMIC DNA]</scope>
    <source>
        <strain evidence="16">ARYD1</strain>
    </source>
</reference>
<evidence type="ECO:0000256" key="8">
    <source>
        <dbReference type="ARBA" id="ARBA00023154"/>
    </source>
</evidence>
<gene>
    <name evidence="13 16" type="primary">dapB</name>
    <name evidence="16" type="ORF">FXF49_05310</name>
</gene>
<dbReference type="GO" id="GO:0019877">
    <property type="term" value="P:diaminopimelate biosynthetic process"/>
    <property type="evidence" value="ECO:0007669"/>
    <property type="project" value="UniProtKB-UniRule"/>
</dbReference>
<keyword evidence="3 13" id="KW-0028">Amino-acid biosynthesis</keyword>
<proteinExistence type="inferred from homology"/>
<feature type="active site" description="Proton donor" evidence="13">
    <location>
        <position position="160"/>
    </location>
</feature>
<dbReference type="GO" id="GO:0009089">
    <property type="term" value="P:lysine biosynthetic process via diaminopimelate"/>
    <property type="evidence" value="ECO:0007669"/>
    <property type="project" value="UniProtKB-UniRule"/>
</dbReference>
<dbReference type="InterPro" id="IPR000846">
    <property type="entry name" value="DapB_N"/>
</dbReference>
<dbReference type="Pfam" id="PF05173">
    <property type="entry name" value="DapB_C"/>
    <property type="match status" value="1"/>
</dbReference>
<evidence type="ECO:0000256" key="11">
    <source>
        <dbReference type="ARBA" id="ARBA00049080"/>
    </source>
</evidence>
<comment type="catalytic activity">
    <reaction evidence="12 13">
        <text>(S)-2,3,4,5-tetrahydrodipicolinate + NAD(+) + H2O = (2S,4S)-4-hydroxy-2,3,4,5-tetrahydrodipicolinate + NADH + H(+)</text>
        <dbReference type="Rhea" id="RHEA:35323"/>
        <dbReference type="ChEBI" id="CHEBI:15377"/>
        <dbReference type="ChEBI" id="CHEBI:15378"/>
        <dbReference type="ChEBI" id="CHEBI:16845"/>
        <dbReference type="ChEBI" id="CHEBI:57540"/>
        <dbReference type="ChEBI" id="CHEBI:57945"/>
        <dbReference type="ChEBI" id="CHEBI:67139"/>
        <dbReference type="EC" id="1.17.1.8"/>
    </reaction>
</comment>
<dbReference type="RefSeq" id="WP_303700874.1">
    <property type="nucleotide sequence ID" value="NZ_VSIV01000124.1"/>
</dbReference>
<keyword evidence="8 13" id="KW-0457">Lysine biosynthesis</keyword>
<feature type="active site" description="Proton donor/acceptor" evidence="13">
    <location>
        <position position="156"/>
    </location>
</feature>
<evidence type="ECO:0000256" key="3">
    <source>
        <dbReference type="ARBA" id="ARBA00022605"/>
    </source>
</evidence>
<dbReference type="EMBL" id="VSIV01000124">
    <property type="protein sequence ID" value="TYB33606.1"/>
    <property type="molecule type" value="Genomic_DNA"/>
</dbReference>
<comment type="pathway">
    <text evidence="9 13">Amino-acid biosynthesis; L-lysine biosynthesis via DAP pathway; (S)-tetrahydrodipicolinate from L-aspartate: step 4/4.</text>
</comment>
<evidence type="ECO:0000256" key="12">
    <source>
        <dbReference type="ARBA" id="ARBA00049396"/>
    </source>
</evidence>
<feature type="binding site" evidence="13">
    <location>
        <begin position="99"/>
        <end position="101"/>
    </location>
    <ligand>
        <name>NAD(+)</name>
        <dbReference type="ChEBI" id="CHEBI:57540"/>
    </ligand>
</feature>
<dbReference type="GO" id="GO:0005829">
    <property type="term" value="C:cytosol"/>
    <property type="evidence" value="ECO:0007669"/>
    <property type="project" value="TreeGrafter"/>
</dbReference>
<feature type="binding site" evidence="13">
    <location>
        <position position="157"/>
    </location>
    <ligand>
        <name>(S)-2,3,4,5-tetrahydrodipicolinate</name>
        <dbReference type="ChEBI" id="CHEBI:16845"/>
    </ligand>
</feature>
<evidence type="ECO:0000256" key="13">
    <source>
        <dbReference type="HAMAP-Rule" id="MF_00102"/>
    </source>
</evidence>
<name>A0A5D0MKT1_FLESI</name>
<evidence type="ECO:0000256" key="6">
    <source>
        <dbReference type="ARBA" id="ARBA00023002"/>
    </source>
</evidence>
<dbReference type="Gene3D" id="3.30.360.10">
    <property type="entry name" value="Dihydrodipicolinate Reductase, domain 2"/>
    <property type="match status" value="1"/>
</dbReference>
<feature type="domain" description="Dihydrodipicolinate reductase N-terminal" evidence="14">
    <location>
        <begin position="5"/>
        <end position="126"/>
    </location>
</feature>
<comment type="subunit">
    <text evidence="13">Homotetramer.</text>
</comment>
<feature type="domain" description="Dihydrodipicolinate reductase C-terminal" evidence="15">
    <location>
        <begin position="129"/>
        <end position="265"/>
    </location>
</feature>
<dbReference type="InterPro" id="IPR036291">
    <property type="entry name" value="NAD(P)-bd_dom_sf"/>
</dbReference>
<comment type="catalytic activity">
    <reaction evidence="11 13">
        <text>(S)-2,3,4,5-tetrahydrodipicolinate + NADP(+) + H2O = (2S,4S)-4-hydroxy-2,3,4,5-tetrahydrodipicolinate + NADPH + H(+)</text>
        <dbReference type="Rhea" id="RHEA:35331"/>
        <dbReference type="ChEBI" id="CHEBI:15377"/>
        <dbReference type="ChEBI" id="CHEBI:15378"/>
        <dbReference type="ChEBI" id="CHEBI:16845"/>
        <dbReference type="ChEBI" id="CHEBI:57783"/>
        <dbReference type="ChEBI" id="CHEBI:58349"/>
        <dbReference type="ChEBI" id="CHEBI:67139"/>
        <dbReference type="EC" id="1.17.1.8"/>
    </reaction>
</comment>
<dbReference type="GO" id="GO:0051287">
    <property type="term" value="F:NAD binding"/>
    <property type="evidence" value="ECO:0007669"/>
    <property type="project" value="UniProtKB-UniRule"/>
</dbReference>
<dbReference type="AlphaFoldDB" id="A0A5D0MKT1"/>
<dbReference type="Pfam" id="PF01113">
    <property type="entry name" value="DapB_N"/>
    <property type="match status" value="1"/>
</dbReference>
<feature type="binding site" evidence="13">
    <location>
        <begin position="10"/>
        <end position="15"/>
    </location>
    <ligand>
        <name>NAD(+)</name>
        <dbReference type="ChEBI" id="CHEBI:57540"/>
    </ligand>
</feature>
<dbReference type="InterPro" id="IPR022663">
    <property type="entry name" value="DapB_C"/>
</dbReference>
<keyword evidence="2 13" id="KW-0963">Cytoplasm</keyword>
<dbReference type="SUPFAM" id="SSF51735">
    <property type="entry name" value="NAD(P)-binding Rossmann-fold domains"/>
    <property type="match status" value="1"/>
</dbReference>
<keyword evidence="7 13" id="KW-0520">NAD</keyword>
<feature type="binding site" evidence="13">
    <location>
        <begin position="123"/>
        <end position="126"/>
    </location>
    <ligand>
        <name>NAD(+)</name>
        <dbReference type="ChEBI" id="CHEBI:57540"/>
    </ligand>
</feature>
<dbReference type="SUPFAM" id="SSF55347">
    <property type="entry name" value="Glyceraldehyde-3-phosphate dehydrogenase-like, C-terminal domain"/>
    <property type="match status" value="1"/>
</dbReference>
<accession>A0A5D0MKT1</accession>
<evidence type="ECO:0000256" key="1">
    <source>
        <dbReference type="ARBA" id="ARBA00006642"/>
    </source>
</evidence>
<feature type="binding site" evidence="13">
    <location>
        <position position="36"/>
    </location>
    <ligand>
        <name>NAD(+)</name>
        <dbReference type="ChEBI" id="CHEBI:57540"/>
    </ligand>
</feature>
<dbReference type="PANTHER" id="PTHR20836:SF0">
    <property type="entry name" value="4-HYDROXY-TETRAHYDRODIPICOLINATE REDUCTASE 1, CHLOROPLASTIC-RELATED"/>
    <property type="match status" value="1"/>
</dbReference>
<dbReference type="InterPro" id="IPR023940">
    <property type="entry name" value="DHDPR_bac"/>
</dbReference>
<evidence type="ECO:0000259" key="14">
    <source>
        <dbReference type="Pfam" id="PF01113"/>
    </source>
</evidence>
<evidence type="ECO:0000256" key="7">
    <source>
        <dbReference type="ARBA" id="ARBA00023027"/>
    </source>
</evidence>
<keyword evidence="6 13" id="KW-0560">Oxidoreductase</keyword>
<dbReference type="Gene3D" id="3.40.50.720">
    <property type="entry name" value="NAD(P)-binding Rossmann-like Domain"/>
    <property type="match status" value="1"/>
</dbReference>
<evidence type="ECO:0000313" key="16">
    <source>
        <dbReference type="EMBL" id="TYB33606.1"/>
    </source>
</evidence>
<dbReference type="HAMAP" id="MF_00102">
    <property type="entry name" value="DapB"/>
    <property type="match status" value="1"/>
</dbReference>
<dbReference type="EC" id="1.17.1.8" evidence="10 13"/>
<keyword evidence="5 13" id="KW-0220">Diaminopimelate biosynthesis</keyword>
<evidence type="ECO:0000256" key="10">
    <source>
        <dbReference type="ARBA" id="ARBA00038983"/>
    </source>
</evidence>
<feature type="binding site" evidence="13">
    <location>
        <begin position="166"/>
        <end position="167"/>
    </location>
    <ligand>
        <name>(S)-2,3,4,5-tetrahydrodipicolinate</name>
        <dbReference type="ChEBI" id="CHEBI:16845"/>
    </ligand>
</feature>